<protein>
    <submittedName>
        <fullName evidence="3">Uncharacterized protein</fullName>
    </submittedName>
</protein>
<reference evidence="3" key="1">
    <citation type="submission" date="2015-05" db="EMBL/GenBank/DDBJ databases">
        <authorList>
            <person name="Rattei Thomas"/>
        </authorList>
    </citation>
    <scope>NUCLEOTIDE SEQUENCE</scope>
    <source>
        <strain evidence="3">DC9</strain>
    </source>
</reference>
<gene>
    <name evidence="3" type="ORF">BN1224_DC9_BS_00780</name>
</gene>
<evidence type="ECO:0000256" key="2">
    <source>
        <dbReference type="SAM" id="Phobius"/>
    </source>
</evidence>
<dbReference type="AlphaFoldDB" id="A0A0F7WQQ5"/>
<organism evidence="3">
    <name type="scientific">Chlamydia pneumoniae</name>
    <name type="common">Chlamydophila pneumoniae</name>
    <dbReference type="NCBI Taxonomy" id="83558"/>
    <lineage>
        <taxon>Bacteria</taxon>
        <taxon>Pseudomonadati</taxon>
        <taxon>Chlamydiota</taxon>
        <taxon>Chlamydiia</taxon>
        <taxon>Chlamydiales</taxon>
        <taxon>Chlamydiaceae</taxon>
        <taxon>Chlamydia/Chlamydophila group</taxon>
        <taxon>Chlamydia</taxon>
    </lineage>
</organism>
<feature type="compositionally biased region" description="Low complexity" evidence="1">
    <location>
        <begin position="1"/>
        <end position="13"/>
    </location>
</feature>
<feature type="transmembrane region" description="Helical" evidence="2">
    <location>
        <begin position="58"/>
        <end position="84"/>
    </location>
</feature>
<evidence type="ECO:0000256" key="1">
    <source>
        <dbReference type="SAM" id="MobiDB-lite"/>
    </source>
</evidence>
<name>A0A0F7WQQ5_CHLPN</name>
<feature type="transmembrane region" description="Helical" evidence="2">
    <location>
        <begin position="30"/>
        <end position="52"/>
    </location>
</feature>
<keyword evidence="2" id="KW-0812">Transmembrane</keyword>
<keyword evidence="2" id="KW-0472">Membrane</keyword>
<dbReference type="EMBL" id="LN847049">
    <property type="protein sequence ID" value="CRI42595.1"/>
    <property type="molecule type" value="Genomic_DNA"/>
</dbReference>
<sequence length="536" mass="60473">MATSVPVTSSTSVGEANSSNERFTERTSRMYYAALVLGALSCLIFIAMIVIFPQVGLWAVVLGFALGCLLLSLAIVFAVSGLVLGKTLEPSREATPPEIVAQKEWTTQQDVLGNEYWRSELISLFLRGDLHESLIVYSKDRSLDIDQSLQNILKLEPLSTTLSLLKKDCVHINIILHLVRQWNLLGVDLSPEVTAHAEELLLFLIEEQYYSPDILKLIRYGDALQATSPLMDWADSGSFSVDADGVFSYRREECSPEDALAQFDLLLALENPDRRFLKDSFLTYIWSSSFFEKFLHRHLESLQRKLPETAIDVARYEAQIQTFLSRYFQKLDLINAMSLDWGYNCAEGEKCYESANQRLDNLFVAFSSSVPAMKRLFDKYGSVVRVDRRQIREQILSNTEILENESGFLCSLYEYPLSYLIDWAVLLDCVHGTEISLEDQADYTVCLQGLDSMLSQFASRLQSGQKVLNPRDVLSEQAAVMLVHGLAAQGVSFQGLKALMYLTAVPQRIWLGALPLFESFPVFNRMKEFLGESLGD</sequence>
<accession>A0A0F7WQQ5</accession>
<keyword evidence="2" id="KW-1133">Transmembrane helix</keyword>
<evidence type="ECO:0000313" key="3">
    <source>
        <dbReference type="EMBL" id="CRI42595.1"/>
    </source>
</evidence>
<proteinExistence type="predicted"/>
<feature type="region of interest" description="Disordered" evidence="1">
    <location>
        <begin position="1"/>
        <end position="20"/>
    </location>
</feature>